<gene>
    <name evidence="1" type="ORF">DARMORV10_A08P30130.1</name>
</gene>
<sequence length="96" mass="11037">MLPPGPSYDHTCEQLRGTNSQRTTVLKPWTKQEQIFIQESESPFNPLIPFQSASRDEELQSQILKAFSKGGVNVESKARMSIPLSEFIQYRVRKRP</sequence>
<proteinExistence type="predicted"/>
<accession>A0A817AQR0</accession>
<reference evidence="1" key="1">
    <citation type="submission" date="2021-01" db="EMBL/GenBank/DDBJ databases">
        <authorList>
            <consortium name="Genoscope - CEA"/>
            <person name="William W."/>
        </authorList>
    </citation>
    <scope>NUCLEOTIDE SEQUENCE</scope>
</reference>
<evidence type="ECO:0000313" key="1">
    <source>
        <dbReference type="EMBL" id="CAF2257394.1"/>
    </source>
</evidence>
<feature type="non-terminal residue" evidence="1">
    <location>
        <position position="96"/>
    </location>
</feature>
<dbReference type="AlphaFoldDB" id="A0A817AQR0"/>
<name>A0A817AQR0_BRANA</name>
<protein>
    <submittedName>
        <fullName evidence="1">(rape) hypothetical protein</fullName>
    </submittedName>
</protein>
<organism evidence="1">
    <name type="scientific">Brassica napus</name>
    <name type="common">Rape</name>
    <dbReference type="NCBI Taxonomy" id="3708"/>
    <lineage>
        <taxon>Eukaryota</taxon>
        <taxon>Viridiplantae</taxon>
        <taxon>Streptophyta</taxon>
        <taxon>Embryophyta</taxon>
        <taxon>Tracheophyta</taxon>
        <taxon>Spermatophyta</taxon>
        <taxon>Magnoliopsida</taxon>
        <taxon>eudicotyledons</taxon>
        <taxon>Gunneridae</taxon>
        <taxon>Pentapetalae</taxon>
        <taxon>rosids</taxon>
        <taxon>malvids</taxon>
        <taxon>Brassicales</taxon>
        <taxon>Brassicaceae</taxon>
        <taxon>Brassiceae</taxon>
        <taxon>Brassica</taxon>
    </lineage>
</organism>
<dbReference type="Proteomes" id="UP001295469">
    <property type="component" value="Chromosome A08"/>
</dbReference>
<dbReference type="EMBL" id="HG994362">
    <property type="protein sequence ID" value="CAF2257394.1"/>
    <property type="molecule type" value="Genomic_DNA"/>
</dbReference>